<dbReference type="PROSITE" id="PS51419">
    <property type="entry name" value="RAB"/>
    <property type="match status" value="1"/>
</dbReference>
<evidence type="ECO:0000313" key="4">
    <source>
        <dbReference type="Proteomes" id="UP000708208"/>
    </source>
</evidence>
<keyword evidence="4" id="KW-1185">Reference proteome</keyword>
<dbReference type="GO" id="GO:0001667">
    <property type="term" value="P:ameboidal-type cell migration"/>
    <property type="evidence" value="ECO:0007669"/>
    <property type="project" value="UniProtKB-ARBA"/>
</dbReference>
<proteinExistence type="predicted"/>
<dbReference type="InterPro" id="IPR003578">
    <property type="entry name" value="Small_GTPase_Rho"/>
</dbReference>
<dbReference type="GO" id="GO:0005525">
    <property type="term" value="F:GTP binding"/>
    <property type="evidence" value="ECO:0007669"/>
    <property type="project" value="UniProtKB-KW"/>
</dbReference>
<dbReference type="Pfam" id="PF00071">
    <property type="entry name" value="Ras"/>
    <property type="match status" value="1"/>
</dbReference>
<dbReference type="GO" id="GO:0003006">
    <property type="term" value="P:developmental process involved in reproduction"/>
    <property type="evidence" value="ECO:0007669"/>
    <property type="project" value="UniProtKB-ARBA"/>
</dbReference>
<gene>
    <name evidence="3" type="ORF">AFUS01_LOCUS13408</name>
</gene>
<dbReference type="GO" id="GO:0003924">
    <property type="term" value="F:GTPase activity"/>
    <property type="evidence" value="ECO:0007669"/>
    <property type="project" value="InterPro"/>
</dbReference>
<reference evidence="3" key="1">
    <citation type="submission" date="2021-06" db="EMBL/GenBank/DDBJ databases">
        <authorList>
            <person name="Hodson N. C."/>
            <person name="Mongue J. A."/>
            <person name="Jaron S. K."/>
        </authorList>
    </citation>
    <scope>NUCLEOTIDE SEQUENCE</scope>
</reference>
<sequence>MEPSSDHIIPPDECHSHWQREVQYHCPDIPTILVGTKLDLREDKATVEKLRVAKKDHIPYSKGVSLAKKIGAVKYLECSALTQQGVEDVFLQAMTAALNPQSSEAPEPGYMGAVSKRLSQLWSSGIR</sequence>
<dbReference type="AlphaFoldDB" id="A0A8J2JRJ2"/>
<organism evidence="3 4">
    <name type="scientific">Allacma fusca</name>
    <dbReference type="NCBI Taxonomy" id="39272"/>
    <lineage>
        <taxon>Eukaryota</taxon>
        <taxon>Metazoa</taxon>
        <taxon>Ecdysozoa</taxon>
        <taxon>Arthropoda</taxon>
        <taxon>Hexapoda</taxon>
        <taxon>Collembola</taxon>
        <taxon>Symphypleona</taxon>
        <taxon>Sminthuridae</taxon>
        <taxon>Allacma</taxon>
    </lineage>
</organism>
<dbReference type="EMBL" id="CAJVCH010109210">
    <property type="protein sequence ID" value="CAG7724378.1"/>
    <property type="molecule type" value="Genomic_DNA"/>
</dbReference>
<dbReference type="GO" id="GO:0035099">
    <property type="term" value="P:hemocyte migration"/>
    <property type="evidence" value="ECO:0007669"/>
    <property type="project" value="UniProtKB-ARBA"/>
</dbReference>
<dbReference type="PANTHER" id="PTHR24072">
    <property type="entry name" value="RHO FAMILY GTPASE"/>
    <property type="match status" value="1"/>
</dbReference>
<dbReference type="Proteomes" id="UP000708208">
    <property type="component" value="Unassembled WGS sequence"/>
</dbReference>
<protein>
    <recommendedName>
        <fullName evidence="5">Rho GTPase</fullName>
    </recommendedName>
</protein>
<evidence type="ECO:0000256" key="2">
    <source>
        <dbReference type="ARBA" id="ARBA00023134"/>
    </source>
</evidence>
<name>A0A8J2JRJ2_9HEXA</name>
<keyword evidence="2" id="KW-0342">GTP-binding</keyword>
<dbReference type="SMART" id="SM00174">
    <property type="entry name" value="RHO"/>
    <property type="match status" value="1"/>
</dbReference>
<dbReference type="InterPro" id="IPR001806">
    <property type="entry name" value="Small_GTPase"/>
</dbReference>
<keyword evidence="1" id="KW-0547">Nucleotide-binding</keyword>
<dbReference type="GO" id="GO:0035006">
    <property type="term" value="P:melanization defense response"/>
    <property type="evidence" value="ECO:0007669"/>
    <property type="project" value="UniProtKB-ARBA"/>
</dbReference>
<accession>A0A8J2JRJ2</accession>
<dbReference type="PROSITE" id="PS51421">
    <property type="entry name" value="RAS"/>
    <property type="match status" value="1"/>
</dbReference>
<evidence type="ECO:0000256" key="1">
    <source>
        <dbReference type="ARBA" id="ARBA00022741"/>
    </source>
</evidence>
<evidence type="ECO:0000313" key="3">
    <source>
        <dbReference type="EMBL" id="CAG7724378.1"/>
    </source>
</evidence>
<dbReference type="OrthoDB" id="8830751at2759"/>
<comment type="caution">
    <text evidence="3">The sequence shown here is derived from an EMBL/GenBank/DDBJ whole genome shotgun (WGS) entry which is preliminary data.</text>
</comment>
<evidence type="ECO:0008006" key="5">
    <source>
        <dbReference type="Google" id="ProtNLM"/>
    </source>
</evidence>
<dbReference type="GO" id="GO:0007264">
    <property type="term" value="P:small GTPase-mediated signal transduction"/>
    <property type="evidence" value="ECO:0007669"/>
    <property type="project" value="InterPro"/>
</dbReference>
<dbReference type="GO" id="GO:0022412">
    <property type="term" value="P:cellular process involved in reproduction in multicellular organism"/>
    <property type="evidence" value="ECO:0007669"/>
    <property type="project" value="UniProtKB-ARBA"/>
</dbReference>